<protein>
    <submittedName>
        <fullName evidence="1">Aprataxin-like protein</fullName>
    </submittedName>
</protein>
<proteinExistence type="predicted"/>
<evidence type="ECO:0000313" key="1">
    <source>
        <dbReference type="EMBL" id="KAG0688147.1"/>
    </source>
</evidence>
<keyword evidence="2" id="KW-1185">Reference proteome</keyword>
<dbReference type="GO" id="GO:0000012">
    <property type="term" value="P:single strand break repair"/>
    <property type="evidence" value="ECO:0007669"/>
    <property type="project" value="TreeGrafter"/>
</dbReference>
<dbReference type="PANTHER" id="PTHR12486:SF4">
    <property type="entry name" value="APRATAXIN"/>
    <property type="match status" value="1"/>
</dbReference>
<sequence>MSFRFAFVPFIKSPEKYPNIVLYYDETVCIIKDAFPKGKVHLLILPRHDNLTKMKPQEAFKEEQKIELIQPYVEQATEMARKSFRKEWKRIDGKDEEVEILVCCHSVPSLNNLHIHVMTKDMCGTHMKNKKHFNSFQTKFAIKFDEFPLKDNDFRMYDKTKCEMLLKQDLVYHKVNYKGSFKKLQWKLQEDFDKIYKRL</sequence>
<dbReference type="InterPro" id="IPR036265">
    <property type="entry name" value="HIT-like_sf"/>
</dbReference>
<accession>A0A9P6WL79</accession>
<dbReference type="GO" id="GO:0030983">
    <property type="term" value="F:mismatched DNA binding"/>
    <property type="evidence" value="ECO:0007669"/>
    <property type="project" value="TreeGrafter"/>
</dbReference>
<dbReference type="Pfam" id="PF11969">
    <property type="entry name" value="DcpS_C"/>
    <property type="match status" value="1"/>
</dbReference>
<gene>
    <name evidence="1" type="primary">HNT3</name>
    <name evidence="1" type="ORF">C6P40_001350</name>
</gene>
<reference evidence="1" key="1">
    <citation type="submission" date="2020-11" db="EMBL/GenBank/DDBJ databases">
        <title>Kefir isolates.</title>
        <authorList>
            <person name="Marcisauskas S."/>
            <person name="Kim Y."/>
            <person name="Blasche S."/>
        </authorList>
    </citation>
    <scope>NUCLEOTIDE SEQUENCE</scope>
    <source>
        <strain evidence="1">Olga-1</strain>
    </source>
</reference>
<dbReference type="PANTHER" id="PTHR12486">
    <property type="entry name" value="APRATAXIN-RELATED"/>
    <property type="match status" value="1"/>
</dbReference>
<dbReference type="GO" id="GO:0033699">
    <property type="term" value="F:DNA 5'-adenosine monophosphate hydrolase activity"/>
    <property type="evidence" value="ECO:0007669"/>
    <property type="project" value="TreeGrafter"/>
</dbReference>
<dbReference type="AlphaFoldDB" id="A0A9P6WL79"/>
<dbReference type="GO" id="GO:0003697">
    <property type="term" value="F:single-stranded DNA binding"/>
    <property type="evidence" value="ECO:0007669"/>
    <property type="project" value="TreeGrafter"/>
</dbReference>
<dbReference type="OrthoDB" id="3512845at2759"/>
<dbReference type="Proteomes" id="UP000697127">
    <property type="component" value="Unassembled WGS sequence"/>
</dbReference>
<dbReference type="GO" id="GO:0005634">
    <property type="term" value="C:nucleus"/>
    <property type="evidence" value="ECO:0007669"/>
    <property type="project" value="TreeGrafter"/>
</dbReference>
<dbReference type="GO" id="GO:0003725">
    <property type="term" value="F:double-stranded RNA binding"/>
    <property type="evidence" value="ECO:0007669"/>
    <property type="project" value="TreeGrafter"/>
</dbReference>
<dbReference type="GO" id="GO:1990165">
    <property type="term" value="F:single-strand break-containing DNA binding"/>
    <property type="evidence" value="ECO:0007669"/>
    <property type="project" value="TreeGrafter"/>
</dbReference>
<comment type="caution">
    <text evidence="1">The sequence shown here is derived from an EMBL/GenBank/DDBJ whole genome shotgun (WGS) entry which is preliminary data.</text>
</comment>
<evidence type="ECO:0000313" key="2">
    <source>
        <dbReference type="Proteomes" id="UP000697127"/>
    </source>
</evidence>
<name>A0A9P6WL79_9ASCO</name>
<dbReference type="Gene3D" id="3.30.428.10">
    <property type="entry name" value="HIT-like"/>
    <property type="match status" value="1"/>
</dbReference>
<dbReference type="EMBL" id="PUHW01000178">
    <property type="protein sequence ID" value="KAG0688147.1"/>
    <property type="molecule type" value="Genomic_DNA"/>
</dbReference>
<organism evidence="1 2">
    <name type="scientific">Pichia californica</name>
    <dbReference type="NCBI Taxonomy" id="460514"/>
    <lineage>
        <taxon>Eukaryota</taxon>
        <taxon>Fungi</taxon>
        <taxon>Dikarya</taxon>
        <taxon>Ascomycota</taxon>
        <taxon>Saccharomycotina</taxon>
        <taxon>Pichiomycetes</taxon>
        <taxon>Pichiales</taxon>
        <taxon>Pichiaceae</taxon>
        <taxon>Pichia</taxon>
    </lineage>
</organism>
<dbReference type="SUPFAM" id="SSF54197">
    <property type="entry name" value="HIT-like"/>
    <property type="match status" value="1"/>
</dbReference>